<dbReference type="OrthoDB" id="122279at2759"/>
<dbReference type="InterPro" id="IPR051681">
    <property type="entry name" value="Ser/Thr_Kinases-Pseudokinases"/>
</dbReference>
<dbReference type="PROSITE" id="PS00108">
    <property type="entry name" value="PROTEIN_KINASE_ST"/>
    <property type="match status" value="1"/>
</dbReference>
<evidence type="ECO:0000256" key="3">
    <source>
        <dbReference type="ARBA" id="ARBA00022840"/>
    </source>
</evidence>
<protein>
    <recommendedName>
        <fullName evidence="5">Protein kinase domain-containing protein</fullName>
    </recommendedName>
</protein>
<keyword evidence="3 4" id="KW-0067">ATP-binding</keyword>
<evidence type="ECO:0000313" key="6">
    <source>
        <dbReference type="EMBL" id="OHT05373.1"/>
    </source>
</evidence>
<dbReference type="InterPro" id="IPR001245">
    <property type="entry name" value="Ser-Thr/Tyr_kinase_cat_dom"/>
</dbReference>
<organism evidence="6 7">
    <name type="scientific">Tritrichomonas foetus</name>
    <dbReference type="NCBI Taxonomy" id="1144522"/>
    <lineage>
        <taxon>Eukaryota</taxon>
        <taxon>Metamonada</taxon>
        <taxon>Parabasalia</taxon>
        <taxon>Tritrichomonadida</taxon>
        <taxon>Tritrichomonadidae</taxon>
        <taxon>Tritrichomonas</taxon>
    </lineage>
</organism>
<dbReference type="InterPro" id="IPR011009">
    <property type="entry name" value="Kinase-like_dom_sf"/>
</dbReference>
<evidence type="ECO:0000256" key="1">
    <source>
        <dbReference type="ARBA" id="ARBA00022527"/>
    </source>
</evidence>
<dbReference type="InterPro" id="IPR032675">
    <property type="entry name" value="LRR_dom_sf"/>
</dbReference>
<dbReference type="AlphaFoldDB" id="A0A1J4K7I2"/>
<dbReference type="SMART" id="SM00220">
    <property type="entry name" value="S_TKc"/>
    <property type="match status" value="1"/>
</dbReference>
<keyword evidence="1" id="KW-0418">Kinase</keyword>
<feature type="domain" description="Protein kinase" evidence="5">
    <location>
        <begin position="15"/>
        <end position="291"/>
    </location>
</feature>
<evidence type="ECO:0000313" key="7">
    <source>
        <dbReference type="Proteomes" id="UP000179807"/>
    </source>
</evidence>
<proteinExistence type="predicted"/>
<gene>
    <name evidence="6" type="ORF">TRFO_05957</name>
</gene>
<dbReference type="Gene3D" id="3.80.10.10">
    <property type="entry name" value="Ribonuclease Inhibitor"/>
    <property type="match status" value="1"/>
</dbReference>
<dbReference type="PROSITE" id="PS00107">
    <property type="entry name" value="PROTEIN_KINASE_ATP"/>
    <property type="match status" value="1"/>
</dbReference>
<comment type="caution">
    <text evidence="6">The sequence shown here is derived from an EMBL/GenBank/DDBJ whole genome shotgun (WGS) entry which is preliminary data.</text>
</comment>
<dbReference type="InterPro" id="IPR000719">
    <property type="entry name" value="Prot_kinase_dom"/>
</dbReference>
<dbReference type="SUPFAM" id="SSF56112">
    <property type="entry name" value="Protein kinase-like (PK-like)"/>
    <property type="match status" value="1"/>
</dbReference>
<sequence>MSFLKGIFIDLNRFGEPGNEIGRGKFGTCYKVIDQETGKEYAAKVTNNALVSRGDQQEKLLREVVILKTIVHKAVLQFVGFNLYDFENKPQPVIITEFMSNGALDEMINREIKHTAPKEWNSTKKQICIIGVALAMRHLHRNNIVHRDLKPANILLDENLYPRVADFGLSRALDDQNCSLTLKVGSPIFMAPEMLIGDAQYDLSIDVYSFGILLYQLVTGKIPFYDFFARNRGASIFQLTKWVTTGNRPSFKDVNINKDFQELMESCWAETPNDRPTFDDVCDILLNHRDFCVDDNVDMDEVEVYVDSVLEGESSTGKAIISISAESDTFEEFEPVKKSFKPVVKSTVGLPESDSDKKKLYSEIMRLGFSSYDQNLEMDLFSKLCTYIQDREEEMVKITKFANQLAAEGNKKAENFLSIAFGSPFQTTTIQDNAFSRQPYVKINLSPETTRIGQSAFSENKKLVNVNIPPKVSYLGKAAFLNCVCLKWINLTCPINEISESTFQGCKKLALVQLPDELKVIKKKAFSGCASLQEINIPASVTQIEDYAFESCANLKKVILNGKTKYTKRSFPWRVKVIELNH</sequence>
<dbReference type="GO" id="GO:0004674">
    <property type="term" value="F:protein serine/threonine kinase activity"/>
    <property type="evidence" value="ECO:0007669"/>
    <property type="project" value="UniProtKB-KW"/>
</dbReference>
<dbReference type="Proteomes" id="UP000179807">
    <property type="component" value="Unassembled WGS sequence"/>
</dbReference>
<keyword evidence="1" id="KW-0808">Transferase</keyword>
<dbReference type="PROSITE" id="PS50011">
    <property type="entry name" value="PROTEIN_KINASE_DOM"/>
    <property type="match status" value="1"/>
</dbReference>
<dbReference type="Gene3D" id="1.10.510.10">
    <property type="entry name" value="Transferase(Phosphotransferase) domain 1"/>
    <property type="match status" value="1"/>
</dbReference>
<dbReference type="InterPro" id="IPR026906">
    <property type="entry name" value="LRR_5"/>
</dbReference>
<keyword evidence="7" id="KW-1185">Reference proteome</keyword>
<dbReference type="VEuPathDB" id="TrichDB:TRFO_05957"/>
<keyword evidence="1" id="KW-0723">Serine/threonine-protein kinase</keyword>
<dbReference type="Pfam" id="PF13306">
    <property type="entry name" value="LRR_5"/>
    <property type="match status" value="1"/>
</dbReference>
<accession>A0A1J4K7I2</accession>
<keyword evidence="2 4" id="KW-0547">Nucleotide-binding</keyword>
<reference evidence="6" key="1">
    <citation type="submission" date="2016-10" db="EMBL/GenBank/DDBJ databases">
        <authorList>
            <person name="Benchimol M."/>
            <person name="Almeida L.G."/>
            <person name="Vasconcelos A.T."/>
            <person name="Perreira-Neves A."/>
            <person name="Rosa I.A."/>
            <person name="Tasca T."/>
            <person name="Bogo M.R."/>
            <person name="de Souza W."/>
        </authorList>
    </citation>
    <scope>NUCLEOTIDE SEQUENCE [LARGE SCALE GENOMIC DNA]</scope>
    <source>
        <strain evidence="6">K</strain>
    </source>
</reference>
<dbReference type="GO" id="GO:0005524">
    <property type="term" value="F:ATP binding"/>
    <property type="evidence" value="ECO:0007669"/>
    <property type="project" value="UniProtKB-UniRule"/>
</dbReference>
<dbReference type="RefSeq" id="XP_068358509.1">
    <property type="nucleotide sequence ID" value="XM_068492809.1"/>
</dbReference>
<dbReference type="PANTHER" id="PTHR44329">
    <property type="entry name" value="SERINE/THREONINE-PROTEIN KINASE TNNI3K-RELATED"/>
    <property type="match status" value="1"/>
</dbReference>
<evidence type="ECO:0000259" key="5">
    <source>
        <dbReference type="PROSITE" id="PS50011"/>
    </source>
</evidence>
<dbReference type="PRINTS" id="PR00109">
    <property type="entry name" value="TYRKINASE"/>
</dbReference>
<dbReference type="GeneID" id="94827513"/>
<dbReference type="InterPro" id="IPR008271">
    <property type="entry name" value="Ser/Thr_kinase_AS"/>
</dbReference>
<evidence type="ECO:0000256" key="2">
    <source>
        <dbReference type="ARBA" id="ARBA00022741"/>
    </source>
</evidence>
<name>A0A1J4K7I2_9EUKA</name>
<dbReference type="PANTHER" id="PTHR44329:SF214">
    <property type="entry name" value="PROTEIN KINASE DOMAIN-CONTAINING PROTEIN"/>
    <property type="match status" value="1"/>
</dbReference>
<feature type="binding site" evidence="4">
    <location>
        <position position="44"/>
    </location>
    <ligand>
        <name>ATP</name>
        <dbReference type="ChEBI" id="CHEBI:30616"/>
    </ligand>
</feature>
<evidence type="ECO:0000256" key="4">
    <source>
        <dbReference type="PROSITE-ProRule" id="PRU10141"/>
    </source>
</evidence>
<dbReference type="EMBL" id="MLAK01000760">
    <property type="protein sequence ID" value="OHT05373.1"/>
    <property type="molecule type" value="Genomic_DNA"/>
</dbReference>
<dbReference type="Pfam" id="PF00069">
    <property type="entry name" value="Pkinase"/>
    <property type="match status" value="1"/>
</dbReference>
<dbReference type="InterPro" id="IPR017441">
    <property type="entry name" value="Protein_kinase_ATP_BS"/>
</dbReference>
<dbReference type="SUPFAM" id="SSF52058">
    <property type="entry name" value="L domain-like"/>
    <property type="match status" value="1"/>
</dbReference>